<dbReference type="SUPFAM" id="SSF53067">
    <property type="entry name" value="Actin-like ATPase domain"/>
    <property type="match status" value="1"/>
</dbReference>
<name>A0ABU6NT46_9BACI</name>
<gene>
    <name evidence="1" type="ORF">P9271_02950</name>
</gene>
<organism evidence="1 2">
    <name type="scientific">Metabacillus fastidiosus</name>
    <dbReference type="NCBI Taxonomy" id="1458"/>
    <lineage>
        <taxon>Bacteria</taxon>
        <taxon>Bacillati</taxon>
        <taxon>Bacillota</taxon>
        <taxon>Bacilli</taxon>
        <taxon>Bacillales</taxon>
        <taxon>Bacillaceae</taxon>
        <taxon>Metabacillus</taxon>
    </lineage>
</organism>
<dbReference type="EMBL" id="JARTFS010000002">
    <property type="protein sequence ID" value="MED4400317.1"/>
    <property type="molecule type" value="Genomic_DNA"/>
</dbReference>
<proteinExistence type="predicted"/>
<dbReference type="Gene3D" id="3.30.420.40">
    <property type="match status" value="2"/>
</dbReference>
<evidence type="ECO:0000313" key="2">
    <source>
        <dbReference type="Proteomes" id="UP001342826"/>
    </source>
</evidence>
<protein>
    <submittedName>
        <fullName evidence="1">ParM/StbA family protein</fullName>
    </submittedName>
</protein>
<evidence type="ECO:0000313" key="1">
    <source>
        <dbReference type="EMBL" id="MED4400317.1"/>
    </source>
</evidence>
<dbReference type="RefSeq" id="WP_066224387.1">
    <property type="nucleotide sequence ID" value="NZ_JARTFS010000002.1"/>
</dbReference>
<accession>A0ABU6NT46</accession>
<keyword evidence="2" id="KW-1185">Reference proteome</keyword>
<comment type="caution">
    <text evidence="1">The sequence shown here is derived from an EMBL/GenBank/DDBJ whole genome shotgun (WGS) entry which is preliminary data.</text>
</comment>
<dbReference type="InterPro" id="IPR043129">
    <property type="entry name" value="ATPase_NBD"/>
</dbReference>
<dbReference type="GeneID" id="301139211"/>
<dbReference type="Proteomes" id="UP001342826">
    <property type="component" value="Unassembled WGS sequence"/>
</dbReference>
<dbReference type="CDD" id="cd24023">
    <property type="entry name" value="ASKHA_NBD_ParM_Alp7A-like"/>
    <property type="match status" value="1"/>
</dbReference>
<sequence length="396" mass="44536">MGKNPTLKLLVSNDNGNSEHSLYINNELVRQPNVLARPNEGGFIADVPAESLVPNLLNNIDVTTLSPSVRFNRRYYIGHQAINSKYRPSSMNVSLDKKFKHDLPIINTIGVLAAKAVMNHFNKTKIIPAELNVSVDMLTALPIEQWNPENAKIFKDRFSEKPHTVTVHINGTDSTVKLNFDMVKVAPEGTPALFSIVYDMNGEYNKGKMFEQFKEDYGKEITGEYLLGKRILHVDIGDGTCDTPVTDGFNLDRRHVSGCNNGVGHAITEAMSVFLKDNPTLTKLSRQKYSEYLKDTTHQYHEDAVACFNDAMLTQAEFIFEHFRNVISYFDNEVDVIAVYGGGSILMREILYPLLKEVADDLSKELLWLPEEVAPLMNVNGLQVILNKQTKKEVKA</sequence>
<reference evidence="1 2" key="1">
    <citation type="submission" date="2023-03" db="EMBL/GenBank/DDBJ databases">
        <title>Bacillus Genome Sequencing.</title>
        <authorList>
            <person name="Dunlap C."/>
        </authorList>
    </citation>
    <scope>NUCLEOTIDE SEQUENCE [LARGE SCALE GENOMIC DNA]</scope>
    <source>
        <strain evidence="1 2">NRS-1717</strain>
    </source>
</reference>